<feature type="non-terminal residue" evidence="6">
    <location>
        <position position="1"/>
    </location>
</feature>
<comment type="caution">
    <text evidence="6">The sequence shown here is derived from an EMBL/GenBank/DDBJ whole genome shotgun (WGS) entry which is preliminary data.</text>
</comment>
<evidence type="ECO:0000256" key="5">
    <source>
        <dbReference type="PROSITE-ProRule" id="PRU00221"/>
    </source>
</evidence>
<evidence type="ECO:0000256" key="3">
    <source>
        <dbReference type="ARBA" id="ARBA00022737"/>
    </source>
</evidence>
<dbReference type="STRING" id="74557.A0A1V9ZD33"/>
<evidence type="ECO:0000256" key="2">
    <source>
        <dbReference type="ARBA" id="ARBA00022574"/>
    </source>
</evidence>
<dbReference type="PROSITE" id="PS50082">
    <property type="entry name" value="WD_REPEATS_2"/>
    <property type="match status" value="1"/>
</dbReference>
<dbReference type="InterPro" id="IPR015943">
    <property type="entry name" value="WD40/YVTN_repeat-like_dom_sf"/>
</dbReference>
<evidence type="ECO:0000313" key="7">
    <source>
        <dbReference type="Proteomes" id="UP000243217"/>
    </source>
</evidence>
<accession>A0A1V9ZD33</accession>
<dbReference type="InterPro" id="IPR001680">
    <property type="entry name" value="WD40_rpt"/>
</dbReference>
<dbReference type="Proteomes" id="UP000243217">
    <property type="component" value="Unassembled WGS sequence"/>
</dbReference>
<evidence type="ECO:0000256" key="4">
    <source>
        <dbReference type="ARBA" id="ARBA00023242"/>
    </source>
</evidence>
<feature type="repeat" description="WD" evidence="5">
    <location>
        <begin position="276"/>
        <end position="318"/>
    </location>
</feature>
<protein>
    <submittedName>
        <fullName evidence="6">Uncharacterized protein</fullName>
    </submittedName>
</protein>
<dbReference type="OrthoDB" id="9890280at2759"/>
<evidence type="ECO:0000256" key="1">
    <source>
        <dbReference type="ARBA" id="ARBA00004123"/>
    </source>
</evidence>
<keyword evidence="4" id="KW-0539">Nucleus</keyword>
<dbReference type="Pfam" id="PF00400">
    <property type="entry name" value="WD40"/>
    <property type="match status" value="1"/>
</dbReference>
<keyword evidence="7" id="KW-1185">Reference proteome</keyword>
<dbReference type="InterPro" id="IPR036322">
    <property type="entry name" value="WD40_repeat_dom_sf"/>
</dbReference>
<dbReference type="EMBL" id="JNBS01002015">
    <property type="protein sequence ID" value="OQR95872.1"/>
    <property type="molecule type" value="Genomic_DNA"/>
</dbReference>
<organism evidence="6 7">
    <name type="scientific">Thraustotheca clavata</name>
    <dbReference type="NCBI Taxonomy" id="74557"/>
    <lineage>
        <taxon>Eukaryota</taxon>
        <taxon>Sar</taxon>
        <taxon>Stramenopiles</taxon>
        <taxon>Oomycota</taxon>
        <taxon>Saprolegniomycetes</taxon>
        <taxon>Saprolegniales</taxon>
        <taxon>Achlyaceae</taxon>
        <taxon>Thraustotheca</taxon>
    </lineage>
</organism>
<dbReference type="SUPFAM" id="SSF50978">
    <property type="entry name" value="WD40 repeat-like"/>
    <property type="match status" value="1"/>
</dbReference>
<dbReference type="GO" id="GO:0031080">
    <property type="term" value="C:nuclear pore outer ring"/>
    <property type="evidence" value="ECO:0007669"/>
    <property type="project" value="TreeGrafter"/>
</dbReference>
<keyword evidence="3" id="KW-0677">Repeat</keyword>
<dbReference type="PANTHER" id="PTHR22652:SF0">
    <property type="entry name" value="NUCLEOPORIN NUP43"/>
    <property type="match status" value="1"/>
</dbReference>
<name>A0A1V9ZD33_9STRA</name>
<reference evidence="6 7" key="1">
    <citation type="journal article" date="2014" name="Genome Biol. Evol.">
        <title>The secreted proteins of Achlya hypogyna and Thraustotheca clavata identify the ancestral oomycete secretome and reveal gene acquisitions by horizontal gene transfer.</title>
        <authorList>
            <person name="Misner I."/>
            <person name="Blouin N."/>
            <person name="Leonard G."/>
            <person name="Richards T.A."/>
            <person name="Lane C.E."/>
        </authorList>
    </citation>
    <scope>NUCLEOTIDE SEQUENCE [LARGE SCALE GENOMIC DNA]</scope>
    <source>
        <strain evidence="6 7">ATCC 34112</strain>
    </source>
</reference>
<keyword evidence="2 5" id="KW-0853">WD repeat</keyword>
<dbReference type="Gene3D" id="2.130.10.10">
    <property type="entry name" value="YVTN repeat-like/Quinoprotein amine dehydrogenase"/>
    <property type="match status" value="1"/>
</dbReference>
<gene>
    <name evidence="6" type="ORF">THRCLA_07496</name>
</gene>
<dbReference type="AlphaFoldDB" id="A0A1V9ZD33"/>
<evidence type="ECO:0000313" key="6">
    <source>
        <dbReference type="EMBL" id="OQR95872.1"/>
    </source>
</evidence>
<comment type="subcellular location">
    <subcellularLocation>
        <location evidence="1">Nucleus</location>
    </subcellularLocation>
</comment>
<sequence length="376" mass="40824">KQVKSTNRAMTVNTCYVGRKVRAVKFLNGAKGAACLEGDERAAPLLVAGSYGSQQNAITLLFPQMPTADQMDLADEFHASTKTEIVELHSLQHNGDVTALGFMSLNNSDFVISGSSNGSLYCANVVKADSSLALKNVAIPQWEHIIAGSLTSLDIDTTTASIITSSECGQAAWANLNRLDDVRVIDVDGWAIHDIKMLGVDTYIAMAGANPSGQLQLWDLKANTHFPIATCADGNGDFTSLATHPTRPELLITGSYEGWLSIWDRRMLSNGAIRTERKHKKPIRSIKCHPSAPRFLYTACEDNTAKVWDFHASKKPTDKIVYQQHARVDGLVVNSLVDGYAAWNTLDIDGDSDTLLAGSDNNSICLVENISKPFNP</sequence>
<dbReference type="PANTHER" id="PTHR22652">
    <property type="entry name" value="NUCLEOPORIN NUP43"/>
    <property type="match status" value="1"/>
</dbReference>
<dbReference type="SMART" id="SM00320">
    <property type="entry name" value="WD40"/>
    <property type="match status" value="4"/>
</dbReference>
<proteinExistence type="predicted"/>